<dbReference type="EC" id="1.14.19.41" evidence="6"/>
<evidence type="ECO:0000256" key="9">
    <source>
        <dbReference type="PIRSR" id="PIRSR602403-1"/>
    </source>
</evidence>
<keyword evidence="11" id="KW-0472">Membrane</keyword>
<dbReference type="GO" id="GO:0000249">
    <property type="term" value="F:C-22 sterol desaturase (NADPH) activity"/>
    <property type="evidence" value="ECO:0007669"/>
    <property type="project" value="UniProtKB-EC"/>
</dbReference>
<dbReference type="PRINTS" id="PR00465">
    <property type="entry name" value="EP450IV"/>
</dbReference>
<evidence type="ECO:0000256" key="1">
    <source>
        <dbReference type="ARBA" id="ARBA00001971"/>
    </source>
</evidence>
<evidence type="ECO:0000313" key="12">
    <source>
        <dbReference type="EMBL" id="VVV67477.1"/>
    </source>
</evidence>
<comment type="cofactor">
    <cofactor evidence="1 9">
        <name>heme</name>
        <dbReference type="ChEBI" id="CHEBI:30413"/>
    </cofactor>
</comment>
<keyword evidence="9 10" id="KW-0349">Heme</keyword>
<comment type="catalytic activity">
    <reaction evidence="8">
        <text>5-dehydroepisterol + NADPH + O2 + H(+) = ergosta-5,7,22,24(28)-tetraen-3beta-ol + NADP(+) + 2 H2O</text>
        <dbReference type="Rhea" id="RHEA:33467"/>
        <dbReference type="ChEBI" id="CHEBI:15377"/>
        <dbReference type="ChEBI" id="CHEBI:15378"/>
        <dbReference type="ChEBI" id="CHEBI:15379"/>
        <dbReference type="ChEBI" id="CHEBI:18249"/>
        <dbReference type="ChEBI" id="CHEBI:52972"/>
        <dbReference type="ChEBI" id="CHEBI:57783"/>
        <dbReference type="ChEBI" id="CHEBI:58349"/>
        <dbReference type="EC" id="1.14.19.41"/>
    </reaction>
</comment>
<evidence type="ECO:0000256" key="6">
    <source>
        <dbReference type="ARBA" id="ARBA00039038"/>
    </source>
</evidence>
<dbReference type="Gramene" id="NC11G0014940.1">
    <property type="protein sequence ID" value="NC11G0014940.1:cds"/>
    <property type="gene ID" value="NC11G0014940"/>
</dbReference>
<proteinExistence type="inferred from homology"/>
<evidence type="ECO:0000256" key="5">
    <source>
        <dbReference type="ARBA" id="ARBA00023004"/>
    </source>
</evidence>
<dbReference type="PRINTS" id="PR00385">
    <property type="entry name" value="P450"/>
</dbReference>
<feature type="transmembrane region" description="Helical" evidence="11">
    <location>
        <begin position="12"/>
        <end position="28"/>
    </location>
</feature>
<comment type="similarity">
    <text evidence="2 10">Belongs to the cytochrome P450 family.</text>
</comment>
<keyword evidence="11" id="KW-0812">Transmembrane</keyword>
<dbReference type="FunFam" id="1.10.630.10:FF:000021">
    <property type="entry name" value="Cytochrome P450 61"/>
    <property type="match status" value="1"/>
</dbReference>
<dbReference type="AlphaFoldDB" id="A0A5K0XRD4"/>
<keyword evidence="11" id="KW-1133">Transmembrane helix</keyword>
<evidence type="ECO:0000256" key="3">
    <source>
        <dbReference type="ARBA" id="ARBA00022723"/>
    </source>
</evidence>
<dbReference type="GO" id="GO:0016125">
    <property type="term" value="P:sterol metabolic process"/>
    <property type="evidence" value="ECO:0007669"/>
    <property type="project" value="TreeGrafter"/>
</dbReference>
<protein>
    <recommendedName>
        <fullName evidence="6">sterol 22-desaturase</fullName>
        <ecNumber evidence="6">1.14.19.41</ecNumber>
    </recommendedName>
    <alternativeName>
        <fullName evidence="7">C-22 sterol desaturase</fullName>
    </alternativeName>
</protein>
<name>A0A5K0XRD4_9MAGN</name>
<dbReference type="OMA" id="KCIGLEY"/>
<evidence type="ECO:0000256" key="4">
    <source>
        <dbReference type="ARBA" id="ARBA00023002"/>
    </source>
</evidence>
<sequence>MEPLLGLTPTDVLLLAAFLLFVVHHVAYTRKKSSIPGPAFTLPFLGSALSLVLNPTRYWEEQARMARSSPLGLSANFILGRFMVFIHDVDLSHRVFSNVSHGVIHLIGHPFGKKLFGEHNLIYLTDQEHKDIRRSIAPNFTPRALSSYIAAQQAVIRAHLRSWLALGSSSPIPLRTRCRDMNLETSQTVFVGPYLDREARDRFDSDYGLFNSGLMALPIDLPGFAFRRAHRAVSRLVDTLAACATRCRSNMSAGHQPRCLMDFWIQDIVSGSDAKLSDREIGGHVFDFLFAAQDASTSSLLWAISMLESHPDVLARVRAEQQRVRPDPDAPISADQIADMTYTRMVAKEVVRFRPPATLVPHIAACDFPISDGYTVPKGAILFPSLLEAAFQGFSDPDRFDPDRFSEERREDELHKRSWLMFGSGPHQCVGQRYALNHLVLFIALFVTVCDFKRARSDGCDDIAYKPTIAPKDDCLVYLSPRTKTLL</sequence>
<dbReference type="InterPro" id="IPR002403">
    <property type="entry name" value="Cyt_P450_E_grp-IV"/>
</dbReference>
<keyword evidence="3 9" id="KW-0479">Metal-binding</keyword>
<dbReference type="GO" id="GO:0004497">
    <property type="term" value="F:monooxygenase activity"/>
    <property type="evidence" value="ECO:0007669"/>
    <property type="project" value="UniProtKB-KW"/>
</dbReference>
<dbReference type="InterPro" id="IPR001128">
    <property type="entry name" value="Cyt_P450"/>
</dbReference>
<evidence type="ECO:0000256" key="8">
    <source>
        <dbReference type="ARBA" id="ARBA00047463"/>
    </source>
</evidence>
<dbReference type="PROSITE" id="PS00086">
    <property type="entry name" value="CYTOCHROME_P450"/>
    <property type="match status" value="1"/>
</dbReference>
<keyword evidence="5 9" id="KW-0408">Iron</keyword>
<dbReference type="InterPro" id="IPR036396">
    <property type="entry name" value="Cyt_P450_sf"/>
</dbReference>
<dbReference type="Pfam" id="PF00067">
    <property type="entry name" value="p450"/>
    <property type="match status" value="1"/>
</dbReference>
<dbReference type="OrthoDB" id="1372046at2759"/>
<dbReference type="CDD" id="cd11082">
    <property type="entry name" value="CYP61_CYP710"/>
    <property type="match status" value="1"/>
</dbReference>
<organism evidence="12">
    <name type="scientific">Nymphaea colorata</name>
    <name type="common">pocket water lily</name>
    <dbReference type="NCBI Taxonomy" id="210225"/>
    <lineage>
        <taxon>Eukaryota</taxon>
        <taxon>Viridiplantae</taxon>
        <taxon>Streptophyta</taxon>
        <taxon>Embryophyta</taxon>
        <taxon>Tracheophyta</taxon>
        <taxon>Spermatophyta</taxon>
        <taxon>Magnoliopsida</taxon>
        <taxon>Nymphaeales</taxon>
        <taxon>Nymphaeaceae</taxon>
        <taxon>Nymphaea</taxon>
    </lineage>
</organism>
<gene>
    <name evidence="12" type="ORF">NYM_LOCUS5701</name>
</gene>
<dbReference type="EMBL" id="LR721776">
    <property type="protein sequence ID" value="VVV67477.1"/>
    <property type="molecule type" value="Genomic_DNA"/>
</dbReference>
<dbReference type="GO" id="GO:0005506">
    <property type="term" value="F:iron ion binding"/>
    <property type="evidence" value="ECO:0007669"/>
    <property type="project" value="InterPro"/>
</dbReference>
<reference evidence="12" key="1">
    <citation type="submission" date="2019-09" db="EMBL/GenBank/DDBJ databases">
        <authorList>
            <person name="Zhang L."/>
        </authorList>
    </citation>
    <scope>NUCLEOTIDE SEQUENCE</scope>
</reference>
<evidence type="ECO:0000256" key="10">
    <source>
        <dbReference type="RuleBase" id="RU000461"/>
    </source>
</evidence>
<keyword evidence="4 10" id="KW-0560">Oxidoreductase</keyword>
<evidence type="ECO:0000256" key="11">
    <source>
        <dbReference type="SAM" id="Phobius"/>
    </source>
</evidence>
<feature type="transmembrane region" description="Helical" evidence="11">
    <location>
        <begin position="40"/>
        <end position="59"/>
    </location>
</feature>
<feature type="binding site" description="axial binding residue" evidence="9">
    <location>
        <position position="429"/>
    </location>
    <ligand>
        <name>heme</name>
        <dbReference type="ChEBI" id="CHEBI:30413"/>
    </ligand>
    <ligandPart>
        <name>Fe</name>
        <dbReference type="ChEBI" id="CHEBI:18248"/>
    </ligandPart>
</feature>
<evidence type="ECO:0000256" key="2">
    <source>
        <dbReference type="ARBA" id="ARBA00010617"/>
    </source>
</evidence>
<dbReference type="SUPFAM" id="SSF48264">
    <property type="entry name" value="Cytochrome P450"/>
    <property type="match status" value="1"/>
</dbReference>
<accession>A0A5K0XRD4</accession>
<evidence type="ECO:0000256" key="7">
    <source>
        <dbReference type="ARBA" id="ARBA00041546"/>
    </source>
</evidence>
<dbReference type="PANTHER" id="PTHR24286:SF228">
    <property type="entry name" value="C-22 STEROL DESATURASE ERG5"/>
    <property type="match status" value="1"/>
</dbReference>
<keyword evidence="10" id="KW-0503">Monooxygenase</keyword>
<dbReference type="PANTHER" id="PTHR24286">
    <property type="entry name" value="CYTOCHROME P450 26"/>
    <property type="match status" value="1"/>
</dbReference>
<dbReference type="GO" id="GO:0020037">
    <property type="term" value="F:heme binding"/>
    <property type="evidence" value="ECO:0007669"/>
    <property type="project" value="InterPro"/>
</dbReference>
<dbReference type="Gene3D" id="1.10.630.10">
    <property type="entry name" value="Cytochrome P450"/>
    <property type="match status" value="1"/>
</dbReference>
<dbReference type="InterPro" id="IPR017972">
    <property type="entry name" value="Cyt_P450_CS"/>
</dbReference>